<keyword evidence="3 7" id="KW-0645">Protease</keyword>
<comment type="similarity">
    <text evidence="2 7 8 9">Belongs to the peptidase C12 family.</text>
</comment>
<evidence type="ECO:0000256" key="2">
    <source>
        <dbReference type="ARBA" id="ARBA00009326"/>
    </source>
</evidence>
<dbReference type="InterPro" id="IPR017390">
    <property type="entry name" value="Ubiquitinyl_hydrolase_UCH37"/>
</dbReference>
<reference evidence="11 12" key="1">
    <citation type="submission" date="2024-03" db="EMBL/GenBank/DDBJ databases">
        <authorList>
            <person name="Brejova B."/>
        </authorList>
    </citation>
    <scope>NUCLEOTIDE SEQUENCE [LARGE SCALE GENOMIC DNA]</scope>
    <source>
        <strain evidence="11 12">CBS 14171</strain>
    </source>
</reference>
<protein>
    <recommendedName>
        <fullName evidence="7 9">Ubiquitin carboxyl-terminal hydrolase</fullName>
        <ecNumber evidence="7 9">3.4.19.12</ecNumber>
    </recommendedName>
</protein>
<evidence type="ECO:0000256" key="1">
    <source>
        <dbReference type="ARBA" id="ARBA00000707"/>
    </source>
</evidence>
<dbReference type="PROSITE" id="PS52048">
    <property type="entry name" value="UCH_DOMAIN"/>
    <property type="match status" value="1"/>
</dbReference>
<keyword evidence="5 7" id="KW-0378">Hydrolase</keyword>
<sequence>MSESGWNTIDSDAGLFTELVEKLGVENIEINDLYSIDAETLRAVSPVYGIVFLFKYGNLDRTYAKSNQPITGTYDANYLEKQVFFANQTIRDACATQAVLNILFNLDNVNLGEELNNFRSFVAGFDAEMIGETISNSDVIRSVHNSFSTPSMLAIDKKPPSDNHDDKNDGLFHFVGYIAKNGELYELDGLKQFPISHGSCNTQEEFIEKIPSVIQERIAKYDASELRFSLLAVTNDKLAAARNAGDAVEVESQLMKRQMWHRENELRKTDYTGLIVQLLKNIARESSDEEWEALLQKGRNSTQEMMAASIRKS</sequence>
<dbReference type="PANTHER" id="PTHR10589:SF16">
    <property type="entry name" value="UBIQUITIN CARBOXYL-TERMINAL HYDROLASE ISOZYME L5"/>
    <property type="match status" value="1"/>
</dbReference>
<gene>
    <name evidence="11" type="ORF">LODBEIA_P54160</name>
</gene>
<dbReference type="PIRSF" id="PIRSF038120">
    <property type="entry name" value="Ubiquitinyl_hydrolase_UCH37"/>
    <property type="match status" value="1"/>
</dbReference>
<keyword evidence="12" id="KW-1185">Reference proteome</keyword>
<dbReference type="EMBL" id="OZ022411">
    <property type="protein sequence ID" value="CAK9441548.1"/>
    <property type="molecule type" value="Genomic_DNA"/>
</dbReference>
<keyword evidence="6 7" id="KW-0788">Thiol protease</keyword>
<dbReference type="RefSeq" id="XP_066832354.1">
    <property type="nucleotide sequence ID" value="XM_066975746.1"/>
</dbReference>
<keyword evidence="4 7" id="KW-0833">Ubl conjugation pathway</keyword>
<dbReference type="SUPFAM" id="SSF54001">
    <property type="entry name" value="Cysteine proteinases"/>
    <property type="match status" value="1"/>
</dbReference>
<evidence type="ECO:0000256" key="4">
    <source>
        <dbReference type="ARBA" id="ARBA00022786"/>
    </source>
</evidence>
<evidence type="ECO:0000256" key="3">
    <source>
        <dbReference type="ARBA" id="ARBA00022670"/>
    </source>
</evidence>
<dbReference type="InterPro" id="IPR001578">
    <property type="entry name" value="Peptidase_C12_UCH"/>
</dbReference>
<dbReference type="InterPro" id="IPR041507">
    <property type="entry name" value="UCH_C"/>
</dbReference>
<dbReference type="PANTHER" id="PTHR10589">
    <property type="entry name" value="UBIQUITIN CARBOXYL-TERMINAL HYDROLASE"/>
    <property type="match status" value="1"/>
</dbReference>
<feature type="site" description="Transition state stabilizer" evidence="8">
    <location>
        <position position="88"/>
    </location>
</feature>
<evidence type="ECO:0000256" key="6">
    <source>
        <dbReference type="ARBA" id="ARBA00022807"/>
    </source>
</evidence>
<evidence type="ECO:0000256" key="9">
    <source>
        <dbReference type="RuleBase" id="RU361215"/>
    </source>
</evidence>
<dbReference type="Pfam" id="PF18031">
    <property type="entry name" value="UCH_C"/>
    <property type="match status" value="1"/>
</dbReference>
<comment type="catalytic activity">
    <reaction evidence="1 7 8 9">
        <text>Thiol-dependent hydrolysis of ester, thioester, amide, peptide and isopeptide bonds formed by the C-terminal Gly of ubiquitin (a 76-residue protein attached to proteins as an intracellular targeting signal).</text>
        <dbReference type="EC" id="3.4.19.12"/>
    </reaction>
</comment>
<dbReference type="Proteomes" id="UP001497383">
    <property type="component" value="Chromosome 7"/>
</dbReference>
<dbReference type="CDD" id="cd09617">
    <property type="entry name" value="Peptidase_C12_UCH37_BAP1"/>
    <property type="match status" value="1"/>
</dbReference>
<feature type="domain" description="UCH catalytic" evidence="10">
    <location>
        <begin position="5"/>
        <end position="235"/>
    </location>
</feature>
<dbReference type="EC" id="3.4.19.12" evidence="7 9"/>
<feature type="active site" description="Nucleophile" evidence="8">
    <location>
        <position position="94"/>
    </location>
</feature>
<dbReference type="Gene3D" id="3.40.532.10">
    <property type="entry name" value="Peptidase C12, ubiquitin carboxyl-terminal hydrolase"/>
    <property type="match status" value="1"/>
</dbReference>
<proteinExistence type="inferred from homology"/>
<organism evidence="11 12">
    <name type="scientific">Lodderomyces beijingensis</name>
    <dbReference type="NCBI Taxonomy" id="1775926"/>
    <lineage>
        <taxon>Eukaryota</taxon>
        <taxon>Fungi</taxon>
        <taxon>Dikarya</taxon>
        <taxon>Ascomycota</taxon>
        <taxon>Saccharomycotina</taxon>
        <taxon>Pichiomycetes</taxon>
        <taxon>Debaryomycetaceae</taxon>
        <taxon>Candida/Lodderomyces clade</taxon>
        <taxon>Lodderomyces</taxon>
    </lineage>
</organism>
<dbReference type="GeneID" id="92210612"/>
<evidence type="ECO:0000256" key="7">
    <source>
        <dbReference type="PIRNR" id="PIRNR038120"/>
    </source>
</evidence>
<dbReference type="InterPro" id="IPR036959">
    <property type="entry name" value="Peptidase_C12_UCH_sf"/>
</dbReference>
<accession>A0ABP0ZW89</accession>
<feature type="active site" description="Proton donor" evidence="8">
    <location>
        <position position="173"/>
    </location>
</feature>
<evidence type="ECO:0000256" key="5">
    <source>
        <dbReference type="ARBA" id="ARBA00022801"/>
    </source>
</evidence>
<evidence type="ECO:0000256" key="8">
    <source>
        <dbReference type="PROSITE-ProRule" id="PRU01393"/>
    </source>
</evidence>
<dbReference type="PRINTS" id="PR00707">
    <property type="entry name" value="UBCTHYDRLASE"/>
</dbReference>
<evidence type="ECO:0000313" key="11">
    <source>
        <dbReference type="EMBL" id="CAK9441548.1"/>
    </source>
</evidence>
<evidence type="ECO:0000259" key="10">
    <source>
        <dbReference type="PROSITE" id="PS52048"/>
    </source>
</evidence>
<dbReference type="Pfam" id="PF01088">
    <property type="entry name" value="Peptidase_C12"/>
    <property type="match status" value="1"/>
</dbReference>
<name>A0ABP0ZW89_9ASCO</name>
<evidence type="ECO:0000313" key="12">
    <source>
        <dbReference type="Proteomes" id="UP001497383"/>
    </source>
</evidence>
<feature type="site" description="Important for enzyme activity" evidence="8">
    <location>
        <position position="188"/>
    </location>
</feature>
<dbReference type="InterPro" id="IPR038765">
    <property type="entry name" value="Papain-like_cys_pep_sf"/>
</dbReference>